<dbReference type="PANTHER" id="PTHR31973">
    <property type="entry name" value="POLYPROTEIN, PUTATIVE-RELATED"/>
    <property type="match status" value="1"/>
</dbReference>
<dbReference type="InterPro" id="IPR006564">
    <property type="entry name" value="Znf_PMZ"/>
</dbReference>
<protein>
    <recommendedName>
        <fullName evidence="5">SWIM-type domain-containing protein</fullName>
    </recommendedName>
</protein>
<keyword evidence="1" id="KW-0479">Metal-binding</keyword>
<dbReference type="Pfam" id="PF10536">
    <property type="entry name" value="PMD"/>
    <property type="match status" value="1"/>
</dbReference>
<dbReference type="Pfam" id="PF04434">
    <property type="entry name" value="SWIM"/>
    <property type="match status" value="1"/>
</dbReference>
<organism evidence="6 7">
    <name type="scientific">Aristolochia fimbriata</name>
    <name type="common">White veined hardy Dutchman's pipe vine</name>
    <dbReference type="NCBI Taxonomy" id="158543"/>
    <lineage>
        <taxon>Eukaryota</taxon>
        <taxon>Viridiplantae</taxon>
        <taxon>Streptophyta</taxon>
        <taxon>Embryophyta</taxon>
        <taxon>Tracheophyta</taxon>
        <taxon>Spermatophyta</taxon>
        <taxon>Magnoliopsida</taxon>
        <taxon>Magnoliidae</taxon>
        <taxon>Piperales</taxon>
        <taxon>Aristolochiaceae</taxon>
        <taxon>Aristolochia</taxon>
    </lineage>
</organism>
<dbReference type="InterPro" id="IPR018289">
    <property type="entry name" value="MULE_transposase_dom"/>
</dbReference>
<dbReference type="GO" id="GO:0008270">
    <property type="term" value="F:zinc ion binding"/>
    <property type="evidence" value="ECO:0007669"/>
    <property type="project" value="UniProtKB-KW"/>
</dbReference>
<evidence type="ECO:0000313" key="6">
    <source>
        <dbReference type="EMBL" id="KAG9450284.1"/>
    </source>
</evidence>
<comment type="caution">
    <text evidence="6">The sequence shown here is derived from an EMBL/GenBank/DDBJ whole genome shotgun (WGS) entry which is preliminary data.</text>
</comment>
<evidence type="ECO:0000256" key="4">
    <source>
        <dbReference type="PROSITE-ProRule" id="PRU00325"/>
    </source>
</evidence>
<dbReference type="PROSITE" id="PS51257">
    <property type="entry name" value="PROKAR_LIPOPROTEIN"/>
    <property type="match status" value="1"/>
</dbReference>
<dbReference type="InterPro" id="IPR019557">
    <property type="entry name" value="AminoTfrase-like_pln_mobile"/>
</dbReference>
<keyword evidence="7" id="KW-1185">Reference proteome</keyword>
<accession>A0AAV7EP16</accession>
<keyword evidence="2 4" id="KW-0863">Zinc-finger</keyword>
<evidence type="ECO:0000256" key="3">
    <source>
        <dbReference type="ARBA" id="ARBA00022833"/>
    </source>
</evidence>
<dbReference type="AlphaFoldDB" id="A0AAV7EP16"/>
<dbReference type="PANTHER" id="PTHR31973:SF195">
    <property type="entry name" value="MUDR FAMILY TRANSPOSASE"/>
    <property type="match status" value="1"/>
</dbReference>
<evidence type="ECO:0000259" key="5">
    <source>
        <dbReference type="PROSITE" id="PS50966"/>
    </source>
</evidence>
<evidence type="ECO:0000313" key="7">
    <source>
        <dbReference type="Proteomes" id="UP000825729"/>
    </source>
</evidence>
<evidence type="ECO:0000256" key="1">
    <source>
        <dbReference type="ARBA" id="ARBA00022723"/>
    </source>
</evidence>
<reference evidence="6 7" key="1">
    <citation type="submission" date="2021-07" db="EMBL/GenBank/DDBJ databases">
        <title>The Aristolochia fimbriata genome: insights into angiosperm evolution, floral development and chemical biosynthesis.</title>
        <authorList>
            <person name="Jiao Y."/>
        </authorList>
    </citation>
    <scope>NUCLEOTIDE SEQUENCE [LARGE SCALE GENOMIC DNA]</scope>
    <source>
        <strain evidence="6">IBCAS-2021</strain>
        <tissue evidence="6">Leaf</tissue>
    </source>
</reference>
<dbReference type="Proteomes" id="UP000825729">
    <property type="component" value="Unassembled WGS sequence"/>
</dbReference>
<sequence length="557" mass="62971">MGSTKVDGDNRLFPLAFALVEKENINTWTWLISCLAPQVVRGRSPMCIISDRHSGIIRAVRDVFPRPHRHRFYIQHIIANQKKRYSVKDLNKMVWRCASAEIVAHYDHEIQILEEACPKAKAELTEDMIPEQWVLAYDGNMSFGKLTTNSSESVNSLLKRSRSLPVQALASAIFYRMNAWFVHRRDKAAHITTHLCPLIDAHLRTVVDDARHVHVVAYGDGIFQTGEHKVNIMLKECTCRSFQIYQVPCVHAIAVCGAIHYDFHQMNERLMCLHGEVLWCRKVQWYSHQVRRGLRVGQCPCVFRILWIGEMTTEDDICVVIVSNSVITNGLVKPRLLAVQRVLVRGLGVGNCRDGEAPPLLYDRDSREGERAIRHGETHSCSGPWMPGMHRAFPDSLPHWPMDADVAVYRGRGVWCTTRVRWLRPDKPLITALVERWRSEANTFHLANGEMTITLEDVAVLLGLRVDGDAVTGSTRGDWMELAGVFLGVELLPGSFQGSRLSLSWLRGQFSFCADNATELVIQQHACAYLLHLVGATIFSDGSYYGQPGTHPQTCSQ</sequence>
<gene>
    <name evidence="6" type="ORF">H6P81_010249</name>
</gene>
<dbReference type="SMART" id="SM00575">
    <property type="entry name" value="ZnF_PMZ"/>
    <property type="match status" value="1"/>
</dbReference>
<dbReference type="PROSITE" id="PS50966">
    <property type="entry name" value="ZF_SWIM"/>
    <property type="match status" value="1"/>
</dbReference>
<dbReference type="EMBL" id="JAINDJ010000004">
    <property type="protein sequence ID" value="KAG9450284.1"/>
    <property type="molecule type" value="Genomic_DNA"/>
</dbReference>
<dbReference type="Pfam" id="PF10551">
    <property type="entry name" value="MULE"/>
    <property type="match status" value="1"/>
</dbReference>
<name>A0AAV7EP16_ARIFI</name>
<dbReference type="InterPro" id="IPR007527">
    <property type="entry name" value="Znf_SWIM"/>
</dbReference>
<keyword evidence="3" id="KW-0862">Zinc</keyword>
<evidence type="ECO:0000256" key="2">
    <source>
        <dbReference type="ARBA" id="ARBA00022771"/>
    </source>
</evidence>
<feature type="domain" description="SWIM-type" evidence="5">
    <location>
        <begin position="228"/>
        <end position="260"/>
    </location>
</feature>
<proteinExistence type="predicted"/>